<comment type="caution">
    <text evidence="2">The sequence shown here is derived from an EMBL/GenBank/DDBJ whole genome shotgun (WGS) entry which is preliminary data.</text>
</comment>
<feature type="region of interest" description="Disordered" evidence="1">
    <location>
        <begin position="349"/>
        <end position="400"/>
    </location>
</feature>
<reference evidence="2 3" key="1">
    <citation type="submission" date="2024-11" db="EMBL/GenBank/DDBJ databases">
        <title>Chromosome-level genome assembly of Eucalyptus globulus Labill. provides insights into its genome evolution.</title>
        <authorList>
            <person name="Li X."/>
        </authorList>
    </citation>
    <scope>NUCLEOTIDE SEQUENCE [LARGE SCALE GENOMIC DNA]</scope>
    <source>
        <strain evidence="2">CL2024</strain>
        <tissue evidence="2">Fresh tender leaves</tissue>
    </source>
</reference>
<dbReference type="AlphaFoldDB" id="A0ABD3ILB7"/>
<dbReference type="Proteomes" id="UP001634007">
    <property type="component" value="Unassembled WGS sequence"/>
</dbReference>
<feature type="compositionally biased region" description="Low complexity" evidence="1">
    <location>
        <begin position="352"/>
        <end position="364"/>
    </location>
</feature>
<evidence type="ECO:0000256" key="1">
    <source>
        <dbReference type="SAM" id="MobiDB-lite"/>
    </source>
</evidence>
<feature type="region of interest" description="Disordered" evidence="1">
    <location>
        <begin position="1"/>
        <end position="22"/>
    </location>
</feature>
<evidence type="ECO:0000313" key="2">
    <source>
        <dbReference type="EMBL" id="KAL3715438.1"/>
    </source>
</evidence>
<feature type="compositionally biased region" description="Low complexity" evidence="1">
    <location>
        <begin position="229"/>
        <end position="238"/>
    </location>
</feature>
<dbReference type="PANTHER" id="PTHR33443">
    <property type="entry name" value="ZGC:112980"/>
    <property type="match status" value="1"/>
</dbReference>
<gene>
    <name evidence="2" type="ORF">ACJRO7_007212</name>
</gene>
<feature type="region of interest" description="Disordered" evidence="1">
    <location>
        <begin position="229"/>
        <end position="264"/>
    </location>
</feature>
<proteinExistence type="predicted"/>
<feature type="compositionally biased region" description="Polar residues" evidence="1">
    <location>
        <begin position="370"/>
        <end position="400"/>
    </location>
</feature>
<accession>A0ABD3ILB7</accession>
<evidence type="ECO:0000313" key="3">
    <source>
        <dbReference type="Proteomes" id="UP001634007"/>
    </source>
</evidence>
<dbReference type="PANTHER" id="PTHR33443:SF35">
    <property type="entry name" value="VQ DOMAIN-CONTAINING PROTEIN"/>
    <property type="match status" value="1"/>
</dbReference>
<dbReference type="EMBL" id="JBJKBG010000011">
    <property type="protein sequence ID" value="KAL3715438.1"/>
    <property type="molecule type" value="Genomic_DNA"/>
</dbReference>
<protein>
    <recommendedName>
        <fullName evidence="4">RPM1 interacting protein 13</fullName>
    </recommendedName>
</protein>
<name>A0ABD3ILB7_EUCGL</name>
<keyword evidence="3" id="KW-1185">Reference proteome</keyword>
<organism evidence="2 3">
    <name type="scientific">Eucalyptus globulus</name>
    <name type="common">Tasmanian blue gum</name>
    <dbReference type="NCBI Taxonomy" id="34317"/>
    <lineage>
        <taxon>Eukaryota</taxon>
        <taxon>Viridiplantae</taxon>
        <taxon>Streptophyta</taxon>
        <taxon>Embryophyta</taxon>
        <taxon>Tracheophyta</taxon>
        <taxon>Spermatophyta</taxon>
        <taxon>Magnoliopsida</taxon>
        <taxon>eudicotyledons</taxon>
        <taxon>Gunneridae</taxon>
        <taxon>Pentapetalae</taxon>
        <taxon>rosids</taxon>
        <taxon>malvids</taxon>
        <taxon>Myrtales</taxon>
        <taxon>Myrtaceae</taxon>
        <taxon>Myrtoideae</taxon>
        <taxon>Eucalypteae</taxon>
        <taxon>Eucalyptus</taxon>
    </lineage>
</organism>
<dbReference type="InterPro" id="IPR053234">
    <property type="entry name" value="RPM1_Interactor"/>
</dbReference>
<evidence type="ECO:0008006" key="4">
    <source>
        <dbReference type="Google" id="ProtNLM"/>
    </source>
</evidence>
<feature type="compositionally biased region" description="Basic residues" evidence="1">
    <location>
        <begin position="242"/>
        <end position="253"/>
    </location>
</feature>
<sequence length="500" mass="54751">MDPSGGGHVVLDISSDEEGLVPDVPRAFGGDDEWIARLLRDDSDEVVLVKEVNAKSKSDKFLEDDDDDDDCVVLDGDPEKSVSVSDDAADGGSDDLLIVGEKGQVACRDYPHPRHDCVKFPFSSTLHEKHCNLCHCYVCDSPAPCSYWGEGLTDVDHCHANDKQEKWKVCRKNFMQGKTTMPVPSFFPDPFSTVFPQPTQALPSIITPLPTNSIPQNLAPRPMIFQPCSSPTRSSFSSNIHNSRRHHPGHVSRSRLQPRASSERLHQAHHVIQKDRVHRDSHLGPHLVSPIMPHKRTGTVGSSLAVSRAACGPNNINYPSYSPPPTNSIHNTIVNRNHIKRQNIPSSLNQVSSTNLSSCSPNSTGVPSIMTPSHASSDGQGSNQSLSEQNIHQHNSEPSTFLSFSDSLDWIERVLQDDIPPAPPAVESIHVPSTEPANEAQPAREFNTAVAGSFDIGTAGVDLGNWWSENPPLDNNLYPAGVDPDFLLFDFETWNSVTQS</sequence>